<evidence type="ECO:0000256" key="2">
    <source>
        <dbReference type="ARBA" id="ARBA00023125"/>
    </source>
</evidence>
<evidence type="ECO:0000259" key="7">
    <source>
        <dbReference type="PROSITE" id="PS51078"/>
    </source>
</evidence>
<evidence type="ECO:0000313" key="8">
    <source>
        <dbReference type="EMBL" id="QIN81868.1"/>
    </source>
</evidence>
<dbReference type="SUPFAM" id="SSF55781">
    <property type="entry name" value="GAF domain-like"/>
    <property type="match status" value="1"/>
</dbReference>
<dbReference type="Gene3D" id="1.10.10.10">
    <property type="entry name" value="Winged helix-like DNA-binding domain superfamily/Winged helix DNA-binding domain"/>
    <property type="match status" value="1"/>
</dbReference>
<keyword evidence="2" id="KW-0238">DNA-binding</keyword>
<dbReference type="KEGG" id="rub:GBA63_03850"/>
<dbReference type="InterPro" id="IPR014757">
    <property type="entry name" value="Tscrpt_reg_IclR_C"/>
</dbReference>
<evidence type="ECO:0000256" key="4">
    <source>
        <dbReference type="ARBA" id="ARBA00058938"/>
    </source>
</evidence>
<gene>
    <name evidence="8" type="ORF">GBA63_03850</name>
</gene>
<dbReference type="InterPro" id="IPR050707">
    <property type="entry name" value="HTH_MetabolicPath_Reg"/>
</dbReference>
<dbReference type="SUPFAM" id="SSF46785">
    <property type="entry name" value="Winged helix' DNA-binding domain"/>
    <property type="match status" value="1"/>
</dbReference>
<dbReference type="PROSITE" id="PS51077">
    <property type="entry name" value="HTH_ICLR"/>
    <property type="match status" value="1"/>
</dbReference>
<keyword evidence="9" id="KW-1185">Reference proteome</keyword>
<feature type="domain" description="HTH iclR-type" evidence="6">
    <location>
        <begin position="11"/>
        <end position="72"/>
    </location>
</feature>
<dbReference type="GO" id="GO:0003677">
    <property type="term" value="F:DNA binding"/>
    <property type="evidence" value="ECO:0007669"/>
    <property type="project" value="UniProtKB-KW"/>
</dbReference>
<dbReference type="InterPro" id="IPR029016">
    <property type="entry name" value="GAF-like_dom_sf"/>
</dbReference>
<dbReference type="Pfam" id="PF01614">
    <property type="entry name" value="IclR_C"/>
    <property type="match status" value="1"/>
</dbReference>
<dbReference type="Gene3D" id="3.30.450.40">
    <property type="match status" value="1"/>
</dbReference>
<dbReference type="Proteomes" id="UP000501452">
    <property type="component" value="Chromosome"/>
</dbReference>
<dbReference type="GO" id="GO:0003700">
    <property type="term" value="F:DNA-binding transcription factor activity"/>
    <property type="evidence" value="ECO:0007669"/>
    <property type="project" value="TreeGrafter"/>
</dbReference>
<dbReference type="InterPro" id="IPR036388">
    <property type="entry name" value="WH-like_DNA-bd_sf"/>
</dbReference>
<dbReference type="PANTHER" id="PTHR30136">
    <property type="entry name" value="HELIX-TURN-HELIX TRANSCRIPTIONAL REGULATOR, ICLR FAMILY"/>
    <property type="match status" value="1"/>
</dbReference>
<proteinExistence type="predicted"/>
<dbReference type="PANTHER" id="PTHR30136:SF35">
    <property type="entry name" value="HTH-TYPE TRANSCRIPTIONAL REGULATOR RV1719"/>
    <property type="match status" value="1"/>
</dbReference>
<dbReference type="GO" id="GO:0045892">
    <property type="term" value="P:negative regulation of DNA-templated transcription"/>
    <property type="evidence" value="ECO:0007669"/>
    <property type="project" value="TreeGrafter"/>
</dbReference>
<dbReference type="InterPro" id="IPR005471">
    <property type="entry name" value="Tscrpt_reg_IclR_N"/>
</dbReference>
<dbReference type="FunFam" id="1.10.10.10:FF:000056">
    <property type="entry name" value="IclR family transcriptional regulator"/>
    <property type="match status" value="1"/>
</dbReference>
<evidence type="ECO:0000313" key="9">
    <source>
        <dbReference type="Proteomes" id="UP000501452"/>
    </source>
</evidence>
<dbReference type="RefSeq" id="WP_166173645.1">
    <property type="nucleotide sequence ID" value="NZ_CP045119.1"/>
</dbReference>
<keyword evidence="3" id="KW-0804">Transcription</keyword>
<sequence>METVKRRNAFVQSVDRAITVLELLSRRGWSGVTEVANELKIHKSTAYRLLTTLRDRGLVEQDAATEKYRLGFGLVALASSVTADLDVARCSRPVCDRLAEQTRETVTVAVLEGDDGIILHQSNSGSSALSVSWEGQHTPLHATAAGKIFLHYMPEDQRRRLSRKPLQRYTGSTIVEPAALKEELRASRDRGYWHTVEELEDGLNAVAAPIRCAQGAVVAAVSVSGPAFRLPEESFDEVGGLTVEAAAEISRCLGFRV</sequence>
<feature type="domain" description="IclR-ED" evidence="7">
    <location>
        <begin position="73"/>
        <end position="255"/>
    </location>
</feature>
<evidence type="ECO:0000256" key="5">
    <source>
        <dbReference type="ARBA" id="ARBA00070406"/>
    </source>
</evidence>
<dbReference type="Pfam" id="PF09339">
    <property type="entry name" value="HTH_IclR"/>
    <property type="match status" value="1"/>
</dbReference>
<dbReference type="EMBL" id="CP045119">
    <property type="protein sequence ID" value="QIN81868.1"/>
    <property type="molecule type" value="Genomic_DNA"/>
</dbReference>
<evidence type="ECO:0000256" key="3">
    <source>
        <dbReference type="ARBA" id="ARBA00023163"/>
    </source>
</evidence>
<dbReference type="PROSITE" id="PS51078">
    <property type="entry name" value="ICLR_ED"/>
    <property type="match status" value="1"/>
</dbReference>
<evidence type="ECO:0000256" key="1">
    <source>
        <dbReference type="ARBA" id="ARBA00023015"/>
    </source>
</evidence>
<organism evidence="8 9">
    <name type="scientific">Rubrobacter tropicus</name>
    <dbReference type="NCBI Taxonomy" id="2653851"/>
    <lineage>
        <taxon>Bacteria</taxon>
        <taxon>Bacillati</taxon>
        <taxon>Actinomycetota</taxon>
        <taxon>Rubrobacteria</taxon>
        <taxon>Rubrobacterales</taxon>
        <taxon>Rubrobacteraceae</taxon>
        <taxon>Rubrobacter</taxon>
    </lineage>
</organism>
<keyword evidence="1" id="KW-0805">Transcription regulation</keyword>
<protein>
    <recommendedName>
        <fullName evidence="5">Glycerol operon regulatory protein</fullName>
    </recommendedName>
</protein>
<reference evidence="8 9" key="1">
    <citation type="submission" date="2019-10" db="EMBL/GenBank/DDBJ databases">
        <title>Rubrobacter sp nov SCSIO 52090 isolated from a deep-sea sediment in the South China Sea.</title>
        <authorList>
            <person name="Chen R.W."/>
        </authorList>
    </citation>
    <scope>NUCLEOTIDE SEQUENCE [LARGE SCALE GENOMIC DNA]</scope>
    <source>
        <strain evidence="8 9">SCSIO 52909</strain>
    </source>
</reference>
<dbReference type="AlphaFoldDB" id="A0A6G8Q610"/>
<evidence type="ECO:0000259" key="6">
    <source>
        <dbReference type="PROSITE" id="PS51077"/>
    </source>
</evidence>
<accession>A0A6G8Q610</accession>
<name>A0A6G8Q610_9ACTN</name>
<comment type="function">
    <text evidence="4">May be an activator protein for the gylABX operon.</text>
</comment>
<dbReference type="InterPro" id="IPR036390">
    <property type="entry name" value="WH_DNA-bd_sf"/>
</dbReference>
<dbReference type="SMART" id="SM00346">
    <property type="entry name" value="HTH_ICLR"/>
    <property type="match status" value="1"/>
</dbReference>